<protein>
    <submittedName>
        <fullName evidence="5">ABC transporter-like protein</fullName>
    </submittedName>
</protein>
<feature type="domain" description="ABC transporter" evidence="4">
    <location>
        <begin position="3"/>
        <end position="236"/>
    </location>
</feature>
<proteinExistence type="predicted"/>
<dbReference type="InterPro" id="IPR027417">
    <property type="entry name" value="P-loop_NTPase"/>
</dbReference>
<evidence type="ECO:0000313" key="6">
    <source>
        <dbReference type="Proteomes" id="UP000007485"/>
    </source>
</evidence>
<dbReference type="Pfam" id="PF00005">
    <property type="entry name" value="ABC_tran"/>
    <property type="match status" value="1"/>
</dbReference>
<dbReference type="GO" id="GO:0016887">
    <property type="term" value="F:ATP hydrolysis activity"/>
    <property type="evidence" value="ECO:0007669"/>
    <property type="project" value="InterPro"/>
</dbReference>
<dbReference type="KEGG" id="vmo:VMUT_0921"/>
<evidence type="ECO:0000313" key="5">
    <source>
        <dbReference type="EMBL" id="ADY01131.1"/>
    </source>
</evidence>
<evidence type="ECO:0000256" key="1">
    <source>
        <dbReference type="ARBA" id="ARBA00022448"/>
    </source>
</evidence>
<dbReference type="eggNOG" id="arCOG00198">
    <property type="taxonomic scope" value="Archaea"/>
</dbReference>
<dbReference type="Proteomes" id="UP000007485">
    <property type="component" value="Chromosome"/>
</dbReference>
<organism evidence="5 6">
    <name type="scientific">Vulcanisaeta moutnovskia (strain 768-28)</name>
    <dbReference type="NCBI Taxonomy" id="985053"/>
    <lineage>
        <taxon>Archaea</taxon>
        <taxon>Thermoproteota</taxon>
        <taxon>Thermoprotei</taxon>
        <taxon>Thermoproteales</taxon>
        <taxon>Thermoproteaceae</taxon>
        <taxon>Vulcanisaeta</taxon>
    </lineage>
</organism>
<keyword evidence="1" id="KW-0813">Transport</keyword>
<keyword evidence="3" id="KW-0067">ATP-binding</keyword>
<gene>
    <name evidence="5" type="ordered locus">VMUT_0921</name>
</gene>
<dbReference type="PROSITE" id="PS50893">
    <property type="entry name" value="ABC_TRANSPORTER_2"/>
    <property type="match status" value="1"/>
</dbReference>
<evidence type="ECO:0000256" key="3">
    <source>
        <dbReference type="ARBA" id="ARBA00022840"/>
    </source>
</evidence>
<name>F0QX13_VULM7</name>
<dbReference type="STRING" id="985053.VMUT_0921"/>
<accession>F0QX13</accession>
<dbReference type="InterPro" id="IPR003593">
    <property type="entry name" value="AAA+_ATPase"/>
</dbReference>
<dbReference type="Gene3D" id="3.40.50.300">
    <property type="entry name" value="P-loop containing nucleotide triphosphate hydrolases"/>
    <property type="match status" value="1"/>
</dbReference>
<dbReference type="SUPFAM" id="SSF52540">
    <property type="entry name" value="P-loop containing nucleoside triphosphate hydrolases"/>
    <property type="match status" value="1"/>
</dbReference>
<sequence>MVVMSSYIVRFVNARIGYNEPIIKEITLNIPRPSLTTILGPNGSGKTTLLRAIIKYARIFGGYAYIDGKSIDEIPIRDLPKYVSYSPAEIYSQMSLTVLDIVTSSRNGEGWINKDDAVAVLKYLGINNIASKRFDELSTGQKRLVLIARALASKASLLLLDEPTSNLDLSNKYRVILTLRRIVNDKGITVIATGHDIDLALISDWVIAIRNGDIMAMGVPGDIINSKILSELYDIDVEVLEINGHRLIYVHNEFMND</sequence>
<dbReference type="InterPro" id="IPR003439">
    <property type="entry name" value="ABC_transporter-like_ATP-bd"/>
</dbReference>
<reference evidence="5 6" key="1">
    <citation type="journal article" date="2011" name="J. Bacteriol.">
        <title>Complete genome sequence of 'Vulcanisaeta moutnovskia' strain 768-28, a novel member of the hyperthermophilic crenarchaeal genus vulcanisaeta.</title>
        <authorList>
            <person name="Gumerov V.M."/>
            <person name="Mardanov A.V."/>
            <person name="Beletsky A.V."/>
            <person name="Prokofeva M.I."/>
            <person name="Bonch-Osmolovskaya E.A."/>
            <person name="Ravin N.V."/>
            <person name="Skryabin K.G."/>
        </authorList>
    </citation>
    <scope>NUCLEOTIDE SEQUENCE [LARGE SCALE GENOMIC DNA]</scope>
    <source>
        <strain evidence="5 6">768-28</strain>
    </source>
</reference>
<dbReference type="InterPro" id="IPR050153">
    <property type="entry name" value="Metal_Ion_Import_ABC"/>
</dbReference>
<dbReference type="GO" id="GO:0005524">
    <property type="term" value="F:ATP binding"/>
    <property type="evidence" value="ECO:0007669"/>
    <property type="project" value="UniProtKB-KW"/>
</dbReference>
<dbReference type="EMBL" id="CP002529">
    <property type="protein sequence ID" value="ADY01131.1"/>
    <property type="molecule type" value="Genomic_DNA"/>
</dbReference>
<keyword evidence="6" id="KW-1185">Reference proteome</keyword>
<dbReference type="PANTHER" id="PTHR42734:SF19">
    <property type="entry name" value="IRON COMPOUNDS ABC TRANSPORTER, ATP-BINDING PROTEIN"/>
    <property type="match status" value="1"/>
</dbReference>
<dbReference type="SMART" id="SM00382">
    <property type="entry name" value="AAA"/>
    <property type="match status" value="1"/>
</dbReference>
<keyword evidence="2" id="KW-0547">Nucleotide-binding</keyword>
<evidence type="ECO:0000256" key="2">
    <source>
        <dbReference type="ARBA" id="ARBA00022741"/>
    </source>
</evidence>
<dbReference type="PANTHER" id="PTHR42734">
    <property type="entry name" value="METAL TRANSPORT SYSTEM ATP-BINDING PROTEIN TM_0124-RELATED"/>
    <property type="match status" value="1"/>
</dbReference>
<dbReference type="HOGENOM" id="CLU_000604_1_11_2"/>
<dbReference type="AlphaFoldDB" id="F0QX13"/>
<evidence type="ECO:0000259" key="4">
    <source>
        <dbReference type="PROSITE" id="PS50893"/>
    </source>
</evidence>